<dbReference type="EMBL" id="KQ976514">
    <property type="protein sequence ID" value="KYM82249.1"/>
    <property type="molecule type" value="Genomic_DNA"/>
</dbReference>
<dbReference type="InterPro" id="IPR000421">
    <property type="entry name" value="FA58C"/>
</dbReference>
<name>A0A195BDG2_9HYME</name>
<feature type="signal peptide" evidence="2">
    <location>
        <begin position="1"/>
        <end position="21"/>
    </location>
</feature>
<dbReference type="SUPFAM" id="SSF49785">
    <property type="entry name" value="Galactose-binding domain-like"/>
    <property type="match status" value="1"/>
</dbReference>
<keyword evidence="2" id="KW-0732">Signal</keyword>
<dbReference type="Proteomes" id="UP000078540">
    <property type="component" value="Unassembled WGS sequence"/>
</dbReference>
<gene>
    <name evidence="4" type="ORF">ALC53_07249</name>
</gene>
<organism evidence="4 5">
    <name type="scientific">Atta colombica</name>
    <dbReference type="NCBI Taxonomy" id="520822"/>
    <lineage>
        <taxon>Eukaryota</taxon>
        <taxon>Metazoa</taxon>
        <taxon>Ecdysozoa</taxon>
        <taxon>Arthropoda</taxon>
        <taxon>Hexapoda</taxon>
        <taxon>Insecta</taxon>
        <taxon>Pterygota</taxon>
        <taxon>Neoptera</taxon>
        <taxon>Endopterygota</taxon>
        <taxon>Hymenoptera</taxon>
        <taxon>Apocrita</taxon>
        <taxon>Aculeata</taxon>
        <taxon>Formicoidea</taxon>
        <taxon>Formicidae</taxon>
        <taxon>Myrmicinae</taxon>
        <taxon>Atta</taxon>
    </lineage>
</organism>
<evidence type="ECO:0000313" key="5">
    <source>
        <dbReference type="Proteomes" id="UP000078540"/>
    </source>
</evidence>
<evidence type="ECO:0000259" key="3">
    <source>
        <dbReference type="PROSITE" id="PS50022"/>
    </source>
</evidence>
<feature type="region of interest" description="Disordered" evidence="1">
    <location>
        <begin position="191"/>
        <end position="212"/>
    </location>
</feature>
<feature type="chain" id="PRO_5008269445" description="F5/8 type C domain-containing protein" evidence="2">
    <location>
        <begin position="22"/>
        <end position="212"/>
    </location>
</feature>
<dbReference type="PROSITE" id="PS50022">
    <property type="entry name" value="FA58C_3"/>
    <property type="match status" value="1"/>
</dbReference>
<reference evidence="4 5" key="1">
    <citation type="submission" date="2015-09" db="EMBL/GenBank/DDBJ databases">
        <title>Atta colombica WGS genome.</title>
        <authorList>
            <person name="Nygaard S."/>
            <person name="Hu H."/>
            <person name="Boomsma J."/>
            <person name="Zhang G."/>
        </authorList>
    </citation>
    <scope>NUCLEOTIDE SEQUENCE [LARGE SCALE GENOMIC DNA]</scope>
    <source>
        <strain evidence="4">Treedump-2</strain>
        <tissue evidence="4">Whole body</tissue>
    </source>
</reference>
<dbReference type="InterPro" id="IPR008979">
    <property type="entry name" value="Galactose-bd-like_sf"/>
</dbReference>
<evidence type="ECO:0000256" key="2">
    <source>
        <dbReference type="SAM" id="SignalP"/>
    </source>
</evidence>
<sequence length="212" mass="23609">MRRVKWLWTVWIYRCLSPSFSLVDSPYGSPSPSSSHLLAYEALARGELHNSWLCYTPTTATPEDSLPEGLRRPNPPCTTTFYASTSLPGKQLPLGSLEVEFSTRIYQVYRSTILPRFLAKELYIIRSFSENLGVILYYANRFALTSSQAQCIAPLGMESGAIPDADITASSSFDSGNVGPHRARLFKTSTVRSCGGSDEKPKRQSHHLHGMR</sequence>
<feature type="compositionally biased region" description="Basic residues" evidence="1">
    <location>
        <begin position="203"/>
        <end position="212"/>
    </location>
</feature>
<dbReference type="Gene3D" id="2.60.120.260">
    <property type="entry name" value="Galactose-binding domain-like"/>
    <property type="match status" value="1"/>
</dbReference>
<evidence type="ECO:0000256" key="1">
    <source>
        <dbReference type="SAM" id="MobiDB-lite"/>
    </source>
</evidence>
<feature type="domain" description="F5/8 type C" evidence="3">
    <location>
        <begin position="151"/>
        <end position="185"/>
    </location>
</feature>
<proteinExistence type="predicted"/>
<accession>A0A195BDG2</accession>
<keyword evidence="5" id="KW-1185">Reference proteome</keyword>
<dbReference type="AlphaFoldDB" id="A0A195BDG2"/>
<evidence type="ECO:0000313" key="4">
    <source>
        <dbReference type="EMBL" id="KYM82249.1"/>
    </source>
</evidence>
<protein>
    <recommendedName>
        <fullName evidence="3">F5/8 type C domain-containing protein</fullName>
    </recommendedName>
</protein>